<evidence type="ECO:0000256" key="4">
    <source>
        <dbReference type="ARBA" id="ARBA00022771"/>
    </source>
</evidence>
<dbReference type="GO" id="GO:0043027">
    <property type="term" value="F:cysteine-type endopeptidase inhibitor activity involved in apoptotic process"/>
    <property type="evidence" value="ECO:0007669"/>
    <property type="project" value="UniProtKB-ARBA"/>
</dbReference>
<evidence type="ECO:0000256" key="6">
    <source>
        <dbReference type="PROSITE-ProRule" id="PRU00175"/>
    </source>
</evidence>
<evidence type="ECO:0000256" key="7">
    <source>
        <dbReference type="SAM" id="MobiDB-lite"/>
    </source>
</evidence>
<dbReference type="GO" id="GO:0089720">
    <property type="term" value="F:caspase binding"/>
    <property type="evidence" value="ECO:0007669"/>
    <property type="project" value="UniProtKB-ARBA"/>
</dbReference>
<dbReference type="SMART" id="SM00238">
    <property type="entry name" value="BIR"/>
    <property type="match status" value="3"/>
</dbReference>
<dbReference type="GO" id="GO:0043066">
    <property type="term" value="P:negative regulation of apoptotic process"/>
    <property type="evidence" value="ECO:0007669"/>
    <property type="project" value="TreeGrafter"/>
</dbReference>
<accession>A0A026W8F5</accession>
<dbReference type="Gene3D" id="1.10.533.10">
    <property type="entry name" value="Death Domain, Fas"/>
    <property type="match status" value="1"/>
</dbReference>
<keyword evidence="5" id="KW-0862">Zinc</keyword>
<dbReference type="GO" id="GO:0031398">
    <property type="term" value="P:positive regulation of protein ubiquitination"/>
    <property type="evidence" value="ECO:0007669"/>
    <property type="project" value="TreeGrafter"/>
</dbReference>
<dbReference type="PROSITE" id="PS50143">
    <property type="entry name" value="BIR_REPEAT_2"/>
    <property type="match status" value="3"/>
</dbReference>
<dbReference type="Pfam" id="PF13920">
    <property type="entry name" value="zf-C3HC4_3"/>
    <property type="match status" value="1"/>
</dbReference>
<dbReference type="InterPro" id="IPR001370">
    <property type="entry name" value="BIR_rpt"/>
</dbReference>
<dbReference type="CDD" id="cd00022">
    <property type="entry name" value="BIR"/>
    <property type="match status" value="3"/>
</dbReference>
<dbReference type="GO" id="GO:0005829">
    <property type="term" value="C:cytosol"/>
    <property type="evidence" value="ECO:0007669"/>
    <property type="project" value="UniProtKB-ARBA"/>
</dbReference>
<sequence>MNVEENRLRTFGEWPANAAVDATRIAKAGFYYTGRGQEVQCFICGTRISDWNYGDQAMVRHRLAEPACPFVVDPVATCNVPYLPVTANDVAARTTATSPSSSSLSDPQPDNDAEDNPGVTPSPSAAVQNTELVQEYGTVAQRLQSFTGWPIASVVSPVELAEAGFYYRKLADMVECAFCRGVLMNWKLGDNPDRVHRAHFPNCDFYMRREIEDAVSGLDNVTILPGTGTEASNLGIQMHMAPSRPEYATYEARLQTYKKWPAHIKQTPEMLSDAGFYYVGYNDQVRCFHCDGGLRGWEPTDDVWVEHARWFSKCGYVILVRGQSFIQHCIDNRPPLDSAILNSVPDEENADVAGTSAMPNSTGVQPNEPVPDRTIKQLLNTLPALTALEVGLSIGRVTRALIRRMQDVGTPYKNAEHLIEDVLHDQLMEEDIRLDNNASNSSSPELINLLDETATVQMADPTNNPASQSNEATSNSVRSDVNLDDNRAYESNTQESNALVDKDKPEEKKQDNKSDITVLREENRKLKEARLCKICMDRDLAVVFLPCGHLATCIFCAPSLTYCPMCRVKIKANVRIFLS</sequence>
<dbReference type="SMART" id="SM00184">
    <property type="entry name" value="RING"/>
    <property type="match status" value="1"/>
</dbReference>
<dbReference type="OMA" id="TAMDEPW"/>
<evidence type="ECO:0000313" key="10">
    <source>
        <dbReference type="Proteomes" id="UP000053097"/>
    </source>
</evidence>
<evidence type="ECO:0000256" key="1">
    <source>
        <dbReference type="ARBA" id="ARBA00006672"/>
    </source>
</evidence>
<dbReference type="GO" id="GO:0022416">
    <property type="term" value="P:chaeta development"/>
    <property type="evidence" value="ECO:0007669"/>
    <property type="project" value="UniProtKB-ARBA"/>
</dbReference>
<evidence type="ECO:0000256" key="5">
    <source>
        <dbReference type="ARBA" id="ARBA00022833"/>
    </source>
</evidence>
<name>A0A026W8F5_OOCBI</name>
<feature type="compositionally biased region" description="Low complexity" evidence="7">
    <location>
        <begin position="94"/>
        <end position="108"/>
    </location>
</feature>
<dbReference type="FunFam" id="1.10.1170.10:FF:000003">
    <property type="entry name" value="E3 ubiquitin-protein ligase XIAP"/>
    <property type="match status" value="1"/>
</dbReference>
<comment type="similarity">
    <text evidence="1">Belongs to the IAP family.</text>
</comment>
<feature type="region of interest" description="Disordered" evidence="7">
    <location>
        <begin position="348"/>
        <end position="368"/>
    </location>
</feature>
<proteinExistence type="inferred from homology"/>
<dbReference type="FunFam" id="3.30.40.10:FF:000184">
    <property type="entry name" value="Baculoviral IAP repeat containing 2"/>
    <property type="match status" value="1"/>
</dbReference>
<feature type="compositionally biased region" description="Polar residues" evidence="7">
    <location>
        <begin position="459"/>
        <end position="479"/>
    </location>
</feature>
<dbReference type="InterPro" id="IPR011029">
    <property type="entry name" value="DEATH-like_dom_sf"/>
</dbReference>
<feature type="domain" description="RING-type" evidence="8">
    <location>
        <begin position="532"/>
        <end position="567"/>
    </location>
</feature>
<dbReference type="Pfam" id="PF00653">
    <property type="entry name" value="BIR"/>
    <property type="match status" value="3"/>
</dbReference>
<keyword evidence="10" id="KW-1185">Reference proteome</keyword>
<dbReference type="InterPro" id="IPR001841">
    <property type="entry name" value="Znf_RING"/>
</dbReference>
<dbReference type="PROSITE" id="PS01282">
    <property type="entry name" value="BIR_REPEAT_1"/>
    <property type="match status" value="1"/>
</dbReference>
<dbReference type="Proteomes" id="UP000053097">
    <property type="component" value="Unassembled WGS sequence"/>
</dbReference>
<feature type="region of interest" description="Disordered" evidence="7">
    <location>
        <begin position="94"/>
        <end position="124"/>
    </location>
</feature>
<dbReference type="GO" id="GO:0051726">
    <property type="term" value="P:regulation of cell cycle"/>
    <property type="evidence" value="ECO:0007669"/>
    <property type="project" value="TreeGrafter"/>
</dbReference>
<feature type="compositionally biased region" description="Basic and acidic residues" evidence="7">
    <location>
        <begin position="500"/>
        <end position="515"/>
    </location>
</feature>
<dbReference type="Gene3D" id="1.10.1170.10">
    <property type="entry name" value="Inhibitor Of Apoptosis Protein (2mihbC-IAP-1), Chain A"/>
    <property type="match status" value="3"/>
</dbReference>
<organism evidence="9 10">
    <name type="scientific">Ooceraea biroi</name>
    <name type="common">Clonal raider ant</name>
    <name type="synonym">Cerapachys biroi</name>
    <dbReference type="NCBI Taxonomy" id="2015173"/>
    <lineage>
        <taxon>Eukaryota</taxon>
        <taxon>Metazoa</taxon>
        <taxon>Ecdysozoa</taxon>
        <taxon>Arthropoda</taxon>
        <taxon>Hexapoda</taxon>
        <taxon>Insecta</taxon>
        <taxon>Pterygota</taxon>
        <taxon>Neoptera</taxon>
        <taxon>Endopterygota</taxon>
        <taxon>Hymenoptera</taxon>
        <taxon>Apocrita</taxon>
        <taxon>Aculeata</taxon>
        <taxon>Formicoidea</taxon>
        <taxon>Formicidae</taxon>
        <taxon>Dorylinae</taxon>
        <taxon>Ooceraea</taxon>
    </lineage>
</organism>
<dbReference type="GO" id="GO:0008270">
    <property type="term" value="F:zinc ion binding"/>
    <property type="evidence" value="ECO:0007669"/>
    <property type="project" value="UniProtKB-KW"/>
</dbReference>
<dbReference type="GO" id="GO:0006915">
    <property type="term" value="P:apoptotic process"/>
    <property type="evidence" value="ECO:0007669"/>
    <property type="project" value="UniProtKB-KW"/>
</dbReference>
<dbReference type="CDD" id="cd16713">
    <property type="entry name" value="RING-HC_BIRC2_3_7"/>
    <property type="match status" value="1"/>
</dbReference>
<evidence type="ECO:0000256" key="3">
    <source>
        <dbReference type="ARBA" id="ARBA00022723"/>
    </source>
</evidence>
<keyword evidence="3" id="KW-0479">Metal-binding</keyword>
<dbReference type="AlphaFoldDB" id="A0A026W8F5"/>
<feature type="region of interest" description="Disordered" evidence="7">
    <location>
        <begin position="459"/>
        <end position="515"/>
    </location>
</feature>
<reference evidence="9 10" key="1">
    <citation type="journal article" date="2014" name="Curr. Biol.">
        <title>The genome of the clonal raider ant Cerapachys biroi.</title>
        <authorList>
            <person name="Oxley P.R."/>
            <person name="Ji L."/>
            <person name="Fetter-Pruneda I."/>
            <person name="McKenzie S.K."/>
            <person name="Li C."/>
            <person name="Hu H."/>
            <person name="Zhang G."/>
            <person name="Kronauer D.J."/>
        </authorList>
    </citation>
    <scope>NUCLEOTIDE SEQUENCE [LARGE SCALE GENOMIC DNA]</scope>
</reference>
<dbReference type="InterPro" id="IPR050784">
    <property type="entry name" value="IAP"/>
</dbReference>
<dbReference type="PROSITE" id="PS50089">
    <property type="entry name" value="ZF_RING_2"/>
    <property type="match status" value="1"/>
</dbReference>
<evidence type="ECO:0000313" key="9">
    <source>
        <dbReference type="EMBL" id="EZA52248.1"/>
    </source>
</evidence>
<protein>
    <submittedName>
        <fullName evidence="9">Apoptosis 2 inhibitor</fullName>
    </submittedName>
</protein>
<evidence type="ECO:0000259" key="8">
    <source>
        <dbReference type="PROSITE" id="PS50089"/>
    </source>
</evidence>
<dbReference type="OrthoDB" id="774873at2759"/>
<dbReference type="GO" id="GO:0048471">
    <property type="term" value="C:perinuclear region of cytoplasm"/>
    <property type="evidence" value="ECO:0007669"/>
    <property type="project" value="UniProtKB-ARBA"/>
</dbReference>
<dbReference type="GO" id="GO:0005634">
    <property type="term" value="C:nucleus"/>
    <property type="evidence" value="ECO:0007669"/>
    <property type="project" value="TreeGrafter"/>
</dbReference>
<dbReference type="PANTHER" id="PTHR10044:SF139">
    <property type="entry name" value="DEATH-ASSOCIATED INHIBITOR OF APOPTOSIS 2"/>
    <property type="match status" value="1"/>
</dbReference>
<keyword evidence="4 6" id="KW-0863">Zinc-finger</keyword>
<dbReference type="PANTHER" id="PTHR10044">
    <property type="entry name" value="INHIBITOR OF APOPTOSIS"/>
    <property type="match status" value="1"/>
</dbReference>
<keyword evidence="2" id="KW-0053">Apoptosis</keyword>
<dbReference type="GO" id="GO:0070936">
    <property type="term" value="P:protein K48-linked ubiquitination"/>
    <property type="evidence" value="ECO:0007669"/>
    <property type="project" value="UniProtKB-ARBA"/>
</dbReference>
<dbReference type="FunFam" id="1.10.1170.10:FF:000002">
    <property type="entry name" value="Baculoviral IAP repeat containing 7"/>
    <property type="match status" value="1"/>
</dbReference>
<dbReference type="STRING" id="2015173.A0A026W8F5"/>
<evidence type="ECO:0000256" key="2">
    <source>
        <dbReference type="ARBA" id="ARBA00022703"/>
    </source>
</evidence>
<dbReference type="EMBL" id="KK107347">
    <property type="protein sequence ID" value="EZA52248.1"/>
    <property type="molecule type" value="Genomic_DNA"/>
</dbReference>
<dbReference type="SUPFAM" id="SSF57924">
    <property type="entry name" value="Inhibitor of apoptosis (IAP) repeat"/>
    <property type="match status" value="3"/>
</dbReference>
<dbReference type="GO" id="GO:0061630">
    <property type="term" value="F:ubiquitin protein ligase activity"/>
    <property type="evidence" value="ECO:0007669"/>
    <property type="project" value="TreeGrafter"/>
</dbReference>
<gene>
    <name evidence="9" type="ORF">X777_08918</name>
</gene>
<dbReference type="GO" id="GO:0004869">
    <property type="term" value="F:cysteine-type endopeptidase inhibitor activity"/>
    <property type="evidence" value="ECO:0007669"/>
    <property type="project" value="UniProtKB-ARBA"/>
</dbReference>
<dbReference type="CDD" id="cd14321">
    <property type="entry name" value="UBA_IAPs"/>
    <property type="match status" value="1"/>
</dbReference>
<dbReference type="GO" id="GO:0031625">
    <property type="term" value="F:ubiquitin protein ligase binding"/>
    <property type="evidence" value="ECO:0007669"/>
    <property type="project" value="UniProtKB-ARBA"/>
</dbReference>
<dbReference type="Gene3D" id="1.10.8.10">
    <property type="entry name" value="DNA helicase RuvA subunit, C-terminal domain"/>
    <property type="match status" value="1"/>
</dbReference>